<evidence type="ECO:0000313" key="1">
    <source>
        <dbReference type="EMBL" id="QKU20685.1"/>
    </source>
</evidence>
<proteinExistence type="predicted"/>
<dbReference type="RefSeq" id="WP_174894245.1">
    <property type="nucleotide sequence ID" value="NZ_CP054803.1"/>
</dbReference>
<accession>A0A6N1N0Z6</accession>
<dbReference type="AlphaFoldDB" id="A0A6N1N0Z6"/>
<organism evidence="1 2">
    <name type="scientific">Acinetobacter lwoffii</name>
    <dbReference type="NCBI Taxonomy" id="28090"/>
    <lineage>
        <taxon>Bacteria</taxon>
        <taxon>Pseudomonadati</taxon>
        <taxon>Pseudomonadota</taxon>
        <taxon>Gammaproteobacteria</taxon>
        <taxon>Moraxellales</taxon>
        <taxon>Moraxellaceae</taxon>
        <taxon>Acinetobacter</taxon>
    </lineage>
</organism>
<reference evidence="1 2" key="1">
    <citation type="submission" date="2019-11" db="EMBL/GenBank/DDBJ databases">
        <title>FDA dAtabase for Regulatory Grade micrObial Sequences (FDA-ARGOS): Supporting development and validation of Infectious Disease Dx tests.</title>
        <authorList>
            <person name="Patel R."/>
            <person name="Rucinski S."/>
            <person name="Tallon L."/>
            <person name="Sadzewicz L."/>
            <person name="Vavikolanu K."/>
            <person name="Mehta A."/>
            <person name="Aluvathingal J."/>
            <person name="Nadendla S."/>
            <person name="Nandy P."/>
            <person name="Geyer C."/>
            <person name="Yan Y."/>
            <person name="Sichtig H."/>
        </authorList>
    </citation>
    <scope>NUCLEOTIDE SEQUENCE [LARGE SCALE GENOMIC DNA]</scope>
    <source>
        <strain evidence="1 2">FDAARGOS_557</strain>
    </source>
</reference>
<gene>
    <name evidence="1" type="ORF">FOB19_04120</name>
</gene>
<name>A0A6N1N0Z6_ACILW</name>
<evidence type="ECO:0000313" key="2">
    <source>
        <dbReference type="Proteomes" id="UP000509126"/>
    </source>
</evidence>
<dbReference type="EMBL" id="CP054803">
    <property type="protein sequence ID" value="QKU20685.1"/>
    <property type="molecule type" value="Genomic_DNA"/>
</dbReference>
<dbReference type="Pfam" id="PF05521">
    <property type="entry name" value="Phage_HCP"/>
    <property type="match status" value="1"/>
</dbReference>
<protein>
    <submittedName>
        <fullName evidence="1">Head-tail adaptor protein</fullName>
    </submittedName>
</protein>
<dbReference type="Proteomes" id="UP000509126">
    <property type="component" value="Chromosome"/>
</dbReference>
<dbReference type="InterPro" id="IPR008767">
    <property type="entry name" value="Phage_SPP1_head-tail_adaptor"/>
</dbReference>
<dbReference type="Gene3D" id="2.40.10.270">
    <property type="entry name" value="Bacteriophage SPP1 head-tail adaptor protein"/>
    <property type="match status" value="1"/>
</dbReference>
<dbReference type="InterPro" id="IPR038666">
    <property type="entry name" value="SSP1_head-tail_sf"/>
</dbReference>
<sequence length="108" mass="12000">MQIGNLDHLYAVLERKKEKNSAGELEDIWKEIDRFYGEEVPVSVQTFASSGASGSAIVVQINMRPSDCLILKAEHILKDLDSQNLYAITGILPVGKDKHRLMCTVGKL</sequence>